<dbReference type="EC" id="2.7.13.3" evidence="3"/>
<evidence type="ECO:0000256" key="1">
    <source>
        <dbReference type="ARBA" id="ARBA00000085"/>
    </source>
</evidence>
<evidence type="ECO:0000256" key="3">
    <source>
        <dbReference type="ARBA" id="ARBA00012438"/>
    </source>
</evidence>
<keyword evidence="14" id="KW-0547">Nucleotide-binding</keyword>
<evidence type="ECO:0000313" key="15">
    <source>
        <dbReference type="Proteomes" id="UP001524944"/>
    </source>
</evidence>
<dbReference type="CDD" id="cd00075">
    <property type="entry name" value="HATPase"/>
    <property type="match status" value="1"/>
</dbReference>
<dbReference type="PROSITE" id="PS50885">
    <property type="entry name" value="HAMP"/>
    <property type="match status" value="1"/>
</dbReference>
<dbReference type="InterPro" id="IPR036097">
    <property type="entry name" value="HisK_dim/P_sf"/>
</dbReference>
<dbReference type="InterPro" id="IPR003660">
    <property type="entry name" value="HAMP_dom"/>
</dbReference>
<evidence type="ECO:0000256" key="9">
    <source>
        <dbReference type="ARBA" id="ARBA00023012"/>
    </source>
</evidence>
<evidence type="ECO:0000313" key="14">
    <source>
        <dbReference type="EMBL" id="MCR6545142.1"/>
    </source>
</evidence>
<name>A0ABT1Y2P3_9FIRM</name>
<dbReference type="InterPro" id="IPR036890">
    <property type="entry name" value="HATPase_C_sf"/>
</dbReference>
<evidence type="ECO:0000259" key="13">
    <source>
        <dbReference type="PROSITE" id="PS50885"/>
    </source>
</evidence>
<keyword evidence="5" id="KW-0808">Transferase</keyword>
<evidence type="ECO:0000259" key="12">
    <source>
        <dbReference type="PROSITE" id="PS50109"/>
    </source>
</evidence>
<dbReference type="SMART" id="SM00388">
    <property type="entry name" value="HisKA"/>
    <property type="match status" value="1"/>
</dbReference>
<keyword evidence="10 11" id="KW-0472">Membrane</keyword>
<evidence type="ECO:0000256" key="7">
    <source>
        <dbReference type="ARBA" id="ARBA00022777"/>
    </source>
</evidence>
<accession>A0ABT1Y2P3</accession>
<dbReference type="SUPFAM" id="SSF158472">
    <property type="entry name" value="HAMP domain-like"/>
    <property type="match status" value="1"/>
</dbReference>
<dbReference type="InterPro" id="IPR005467">
    <property type="entry name" value="His_kinase_dom"/>
</dbReference>
<dbReference type="Pfam" id="PF00672">
    <property type="entry name" value="HAMP"/>
    <property type="match status" value="1"/>
</dbReference>
<dbReference type="EMBL" id="JANPWE010000002">
    <property type="protein sequence ID" value="MCR6545142.1"/>
    <property type="molecule type" value="Genomic_DNA"/>
</dbReference>
<evidence type="ECO:0000256" key="2">
    <source>
        <dbReference type="ARBA" id="ARBA00004370"/>
    </source>
</evidence>
<dbReference type="Pfam" id="PF00512">
    <property type="entry name" value="HisKA"/>
    <property type="match status" value="1"/>
</dbReference>
<dbReference type="SMART" id="SM00304">
    <property type="entry name" value="HAMP"/>
    <property type="match status" value="1"/>
</dbReference>
<keyword evidence="9" id="KW-0902">Two-component regulatory system</keyword>
<evidence type="ECO:0000256" key="4">
    <source>
        <dbReference type="ARBA" id="ARBA00022553"/>
    </source>
</evidence>
<dbReference type="InterPro" id="IPR003661">
    <property type="entry name" value="HisK_dim/P_dom"/>
</dbReference>
<keyword evidence="8 11" id="KW-1133">Transmembrane helix</keyword>
<reference evidence="14 15" key="1">
    <citation type="submission" date="2022-08" db="EMBL/GenBank/DDBJ databases">
        <title>Proteogenomics of the novel Dehalobacterium formicoaceticum strain EZ94 highlights a key role of methyltransferases during anaerobic dichloromethane degradation.</title>
        <authorList>
            <person name="Wasmund K."/>
        </authorList>
    </citation>
    <scope>NUCLEOTIDE SEQUENCE [LARGE SCALE GENOMIC DNA]</scope>
    <source>
        <strain evidence="14 15">EZ94</strain>
    </source>
</reference>
<dbReference type="Gene3D" id="3.30.565.10">
    <property type="entry name" value="Histidine kinase-like ATPase, C-terminal domain"/>
    <property type="match status" value="1"/>
</dbReference>
<dbReference type="Gene3D" id="6.10.340.10">
    <property type="match status" value="1"/>
</dbReference>
<dbReference type="RefSeq" id="WP_089608807.1">
    <property type="nucleotide sequence ID" value="NZ_CP022121.1"/>
</dbReference>
<dbReference type="PRINTS" id="PR00344">
    <property type="entry name" value="BCTRLSENSOR"/>
</dbReference>
<organism evidence="14 15">
    <name type="scientific">Dehalobacterium formicoaceticum</name>
    <dbReference type="NCBI Taxonomy" id="51515"/>
    <lineage>
        <taxon>Bacteria</taxon>
        <taxon>Bacillati</taxon>
        <taxon>Bacillota</taxon>
        <taxon>Clostridia</taxon>
        <taxon>Eubacteriales</taxon>
        <taxon>Peptococcaceae</taxon>
        <taxon>Dehalobacterium</taxon>
    </lineage>
</organism>
<dbReference type="SUPFAM" id="SSF55874">
    <property type="entry name" value="ATPase domain of HSP90 chaperone/DNA topoisomerase II/histidine kinase"/>
    <property type="match status" value="1"/>
</dbReference>
<keyword evidence="7" id="KW-0418">Kinase</keyword>
<feature type="transmembrane region" description="Helical" evidence="11">
    <location>
        <begin position="12"/>
        <end position="34"/>
    </location>
</feature>
<dbReference type="InterPro" id="IPR003594">
    <property type="entry name" value="HATPase_dom"/>
</dbReference>
<sequence>MSKFKSSKISHRLTITYAMLFFAALALVNFATLFSTNYYINQTAAQQLQAVDRVIMKEIKSLNDIPKMDLKEFSQIANNVDVSIFYNNRMIFNTGEQYNLQEVGDNAFGKVFTAVSGEDKIIFLNDKLTLNDGARITIQVVKDMDSEENFIHALAGIMLFIDGFVFLLAIIVGYLISRKALSPIDKITDQAKQISASDLSARIQIDGPDDELKRLSDTFNDLIARIQCSYEKQNRFTLDASHELATPLAVIKGYIDVLDRWGKNDREVLNESISSIKVELANMTGLLDTLLFLSKGDNEIYKMEKARFLMNDLIKEIVKESNLVDEKHSIVCSTYPEFQIEGDRRLIKQMLRAIVDNSIKYSPEDTKINIDYSVREEMAVIEVSDEGIGIPKEDLSHIFDRFYRVDKARSRSIGGSGLGLSLVKWIVDIHKGSIEAESEIGKGTKMTIKLPLDF</sequence>
<dbReference type="SUPFAM" id="SSF47384">
    <property type="entry name" value="Homodimeric domain of signal transducing histidine kinase"/>
    <property type="match status" value="1"/>
</dbReference>
<dbReference type="PANTHER" id="PTHR45436">
    <property type="entry name" value="SENSOR HISTIDINE KINASE YKOH"/>
    <property type="match status" value="1"/>
</dbReference>
<proteinExistence type="predicted"/>
<dbReference type="CDD" id="cd00082">
    <property type="entry name" value="HisKA"/>
    <property type="match status" value="1"/>
</dbReference>
<dbReference type="Pfam" id="PF02518">
    <property type="entry name" value="HATPase_c"/>
    <property type="match status" value="1"/>
</dbReference>
<comment type="catalytic activity">
    <reaction evidence="1">
        <text>ATP + protein L-histidine = ADP + protein N-phospho-L-histidine.</text>
        <dbReference type="EC" id="2.7.13.3"/>
    </reaction>
</comment>
<evidence type="ECO:0000256" key="10">
    <source>
        <dbReference type="ARBA" id="ARBA00023136"/>
    </source>
</evidence>
<evidence type="ECO:0000256" key="11">
    <source>
        <dbReference type="SAM" id="Phobius"/>
    </source>
</evidence>
<dbReference type="PROSITE" id="PS50109">
    <property type="entry name" value="HIS_KIN"/>
    <property type="match status" value="1"/>
</dbReference>
<evidence type="ECO:0000256" key="6">
    <source>
        <dbReference type="ARBA" id="ARBA00022692"/>
    </source>
</evidence>
<dbReference type="InterPro" id="IPR050428">
    <property type="entry name" value="TCS_sensor_his_kinase"/>
</dbReference>
<feature type="transmembrane region" description="Helical" evidence="11">
    <location>
        <begin position="150"/>
        <end position="176"/>
    </location>
</feature>
<keyword evidence="15" id="KW-1185">Reference proteome</keyword>
<keyword evidence="4" id="KW-0597">Phosphoprotein</keyword>
<keyword evidence="14" id="KW-0067">ATP-binding</keyword>
<dbReference type="PANTHER" id="PTHR45436:SF5">
    <property type="entry name" value="SENSOR HISTIDINE KINASE TRCS"/>
    <property type="match status" value="1"/>
</dbReference>
<dbReference type="CDD" id="cd06225">
    <property type="entry name" value="HAMP"/>
    <property type="match status" value="1"/>
</dbReference>
<dbReference type="SMART" id="SM00387">
    <property type="entry name" value="HATPase_c"/>
    <property type="match status" value="1"/>
</dbReference>
<dbReference type="GO" id="GO:0005524">
    <property type="term" value="F:ATP binding"/>
    <property type="evidence" value="ECO:0007669"/>
    <property type="project" value="UniProtKB-KW"/>
</dbReference>
<feature type="domain" description="HAMP" evidence="13">
    <location>
        <begin position="178"/>
        <end position="231"/>
    </location>
</feature>
<evidence type="ECO:0000256" key="5">
    <source>
        <dbReference type="ARBA" id="ARBA00022679"/>
    </source>
</evidence>
<dbReference type="Gene3D" id="1.10.287.130">
    <property type="match status" value="1"/>
</dbReference>
<protein>
    <recommendedName>
        <fullName evidence="3">histidine kinase</fullName>
        <ecNumber evidence="3">2.7.13.3</ecNumber>
    </recommendedName>
</protein>
<feature type="domain" description="Histidine kinase" evidence="12">
    <location>
        <begin position="239"/>
        <end position="454"/>
    </location>
</feature>
<evidence type="ECO:0000256" key="8">
    <source>
        <dbReference type="ARBA" id="ARBA00022989"/>
    </source>
</evidence>
<comment type="caution">
    <text evidence="14">The sequence shown here is derived from an EMBL/GenBank/DDBJ whole genome shotgun (WGS) entry which is preliminary data.</text>
</comment>
<keyword evidence="6 11" id="KW-0812">Transmembrane</keyword>
<gene>
    <name evidence="14" type="ORF">NVS47_06370</name>
</gene>
<dbReference type="InterPro" id="IPR004358">
    <property type="entry name" value="Sig_transdc_His_kin-like_C"/>
</dbReference>
<dbReference type="Proteomes" id="UP001524944">
    <property type="component" value="Unassembled WGS sequence"/>
</dbReference>
<comment type="subcellular location">
    <subcellularLocation>
        <location evidence="2">Membrane</location>
    </subcellularLocation>
</comment>